<name>A0A450STX9_9GAMM</name>
<accession>A0A450STX9</accession>
<sequence length="72" mass="8123">MRMIAEPRNHHVTIELPQALCRGAVEITVLPVSDSQVRNQKRRTPPPELASTWIADDLIAPTTVPDEWNVLQ</sequence>
<proteinExistence type="predicted"/>
<evidence type="ECO:0000313" key="1">
    <source>
        <dbReference type="EMBL" id="VFJ53655.1"/>
    </source>
</evidence>
<dbReference type="AlphaFoldDB" id="A0A450STX9"/>
<gene>
    <name evidence="2" type="ORF">BECKDK2373B_GA0170837_106613</name>
    <name evidence="1" type="ORF">BECKDK2373C_GA0170839_10407</name>
</gene>
<organism evidence="2">
    <name type="scientific">Candidatus Kentrum sp. DK</name>
    <dbReference type="NCBI Taxonomy" id="2126562"/>
    <lineage>
        <taxon>Bacteria</taxon>
        <taxon>Pseudomonadati</taxon>
        <taxon>Pseudomonadota</taxon>
        <taxon>Gammaproteobacteria</taxon>
        <taxon>Candidatus Kentrum</taxon>
    </lineage>
</organism>
<protein>
    <submittedName>
        <fullName evidence="2">Uncharacterized protein</fullName>
    </submittedName>
</protein>
<dbReference type="EMBL" id="CAADEY010000040">
    <property type="protein sequence ID" value="VFJ53655.1"/>
    <property type="molecule type" value="Genomic_DNA"/>
</dbReference>
<dbReference type="EMBL" id="CAADEX010000066">
    <property type="protein sequence ID" value="VFJ57421.1"/>
    <property type="molecule type" value="Genomic_DNA"/>
</dbReference>
<reference evidence="2" key="1">
    <citation type="submission" date="2019-02" db="EMBL/GenBank/DDBJ databases">
        <authorList>
            <person name="Gruber-Vodicka R. H."/>
            <person name="Seah K. B. B."/>
        </authorList>
    </citation>
    <scope>NUCLEOTIDE SEQUENCE</scope>
    <source>
        <strain evidence="1">BECK_DK161</strain>
        <strain evidence="2">BECK_DK47</strain>
    </source>
</reference>
<evidence type="ECO:0000313" key="2">
    <source>
        <dbReference type="EMBL" id="VFJ57421.1"/>
    </source>
</evidence>